<gene>
    <name evidence="1" type="ORF">Daus18300_013820</name>
</gene>
<keyword evidence="2" id="KW-1185">Reference proteome</keyword>
<evidence type="ECO:0008006" key="3">
    <source>
        <dbReference type="Google" id="ProtNLM"/>
    </source>
</evidence>
<name>A0ABR3VXP5_9PEZI</name>
<accession>A0ABR3VXP5</accession>
<sequence length="404" mass="45823">MSSPRETDAIRRMEKLTIEDIREPDESTQDELLEFAWHCPLSIPDCNTSGIDCAVVVLRRMFRDLSTDNRIRATSGGEQDTTKYKSGKVEARRTFGLFQYSWHHLPDLGENYGNMSMEIRVMSRQSGLLRRVIFDHHMAPARYSFSALMESKGMVEAFWGRAEMQPYQSLSVWQEPDEVTWWAREQPPYLKPFDWKLDKEPSIEAAINNRFAPVGIDGGKTSMLLPNWPKFLRVHVTGAAASVPVDAVLEQRLLTLNGCHQVDGSEVDGEQRLVQTQRQYRLSAAVVLRPSEKENDLVYTFDSAGEMISPSVKRQIPYKGMGFSSVMVNEAMLYYSRVDSDESSESPLSDDQEFRRKFMDLQLDTSASVSDHVAHLGLPTGLAHSLRLANENFLKGTGVLDDDQ</sequence>
<comment type="caution">
    <text evidence="1">The sequence shown here is derived from an EMBL/GenBank/DDBJ whole genome shotgun (WGS) entry which is preliminary data.</text>
</comment>
<evidence type="ECO:0000313" key="1">
    <source>
        <dbReference type="EMBL" id="KAL1847831.1"/>
    </source>
</evidence>
<proteinExistence type="predicted"/>
<organism evidence="1 2">
    <name type="scientific">Diaporthe australafricana</name>
    <dbReference type="NCBI Taxonomy" id="127596"/>
    <lineage>
        <taxon>Eukaryota</taxon>
        <taxon>Fungi</taxon>
        <taxon>Dikarya</taxon>
        <taxon>Ascomycota</taxon>
        <taxon>Pezizomycotina</taxon>
        <taxon>Sordariomycetes</taxon>
        <taxon>Sordariomycetidae</taxon>
        <taxon>Diaporthales</taxon>
        <taxon>Diaporthaceae</taxon>
        <taxon>Diaporthe</taxon>
    </lineage>
</organism>
<reference evidence="1 2" key="1">
    <citation type="journal article" date="2024" name="IMA Fungus">
        <title>IMA Genome - F19 : A genome assembly and annotation guide to empower mycologists, including annotated draft genome sequences of Ceratocystis pirilliformis, Diaporthe australafricana, Fusarium ophioides, Paecilomyces lecythidis, and Sporothrix stenoceras.</title>
        <authorList>
            <person name="Aylward J."/>
            <person name="Wilson A.M."/>
            <person name="Visagie C.M."/>
            <person name="Spraker J."/>
            <person name="Barnes I."/>
            <person name="Buitendag C."/>
            <person name="Ceriani C."/>
            <person name="Del Mar Angel L."/>
            <person name="du Plessis D."/>
            <person name="Fuchs T."/>
            <person name="Gasser K."/>
            <person name="Kramer D."/>
            <person name="Li W."/>
            <person name="Munsamy K."/>
            <person name="Piso A."/>
            <person name="Price J.L."/>
            <person name="Sonnekus B."/>
            <person name="Thomas C."/>
            <person name="van der Nest A."/>
            <person name="van Dijk A."/>
            <person name="van Heerden A."/>
            <person name="van Vuuren N."/>
            <person name="Yilmaz N."/>
            <person name="Duong T.A."/>
            <person name="van der Merwe N.A."/>
            <person name="Wingfield M.J."/>
            <person name="Wingfield B.D."/>
        </authorList>
    </citation>
    <scope>NUCLEOTIDE SEQUENCE [LARGE SCALE GENOMIC DNA]</scope>
    <source>
        <strain evidence="1 2">CMW 18300</strain>
    </source>
</reference>
<protein>
    <recommendedName>
        <fullName evidence="3">HNH nuclease domain-containing protein</fullName>
    </recommendedName>
</protein>
<evidence type="ECO:0000313" key="2">
    <source>
        <dbReference type="Proteomes" id="UP001583177"/>
    </source>
</evidence>
<dbReference type="Proteomes" id="UP001583177">
    <property type="component" value="Unassembled WGS sequence"/>
</dbReference>
<dbReference type="EMBL" id="JAWRVE010000232">
    <property type="protein sequence ID" value="KAL1847831.1"/>
    <property type="molecule type" value="Genomic_DNA"/>
</dbReference>